<protein>
    <recommendedName>
        <fullName evidence="4">DUF2812 domain-containing protein</fullName>
    </recommendedName>
</protein>
<feature type="transmembrane region" description="Helical" evidence="1">
    <location>
        <begin position="317"/>
        <end position="337"/>
    </location>
</feature>
<gene>
    <name evidence="2" type="ORF">BSK56_19285</name>
</gene>
<keyword evidence="1" id="KW-0812">Transmembrane</keyword>
<name>A0ABX3H533_PAEBO</name>
<feature type="transmembrane region" description="Helical" evidence="1">
    <location>
        <begin position="357"/>
        <end position="376"/>
    </location>
</feature>
<dbReference type="RefSeq" id="WP_076112342.1">
    <property type="nucleotide sequence ID" value="NZ_MPTB01000025.1"/>
</dbReference>
<keyword evidence="1" id="KW-0472">Membrane</keyword>
<keyword evidence="3" id="KW-1185">Reference proteome</keyword>
<dbReference type="Pfam" id="PF11193">
    <property type="entry name" value="DUF2812"/>
    <property type="match status" value="2"/>
</dbReference>
<dbReference type="Proteomes" id="UP000187412">
    <property type="component" value="Unassembled WGS sequence"/>
</dbReference>
<dbReference type="EMBL" id="MPTB01000025">
    <property type="protein sequence ID" value="OMD45535.1"/>
    <property type="molecule type" value="Genomic_DNA"/>
</dbReference>
<feature type="transmembrane region" description="Helical" evidence="1">
    <location>
        <begin position="148"/>
        <end position="169"/>
    </location>
</feature>
<feature type="transmembrane region" description="Helical" evidence="1">
    <location>
        <begin position="110"/>
        <end position="136"/>
    </location>
</feature>
<evidence type="ECO:0008006" key="4">
    <source>
        <dbReference type="Google" id="ProtNLM"/>
    </source>
</evidence>
<reference evidence="2 3" key="1">
    <citation type="submission" date="2016-10" db="EMBL/GenBank/DDBJ databases">
        <title>Paenibacillus species isolates.</title>
        <authorList>
            <person name="Beno S.M."/>
        </authorList>
    </citation>
    <scope>NUCLEOTIDE SEQUENCE [LARGE SCALE GENOMIC DNA]</scope>
    <source>
        <strain evidence="2 3">FSL H7-0744</strain>
    </source>
</reference>
<dbReference type="InterPro" id="IPR021359">
    <property type="entry name" value="DUF2812"/>
</dbReference>
<sequence>MKTVFRPFWSYDLLKTETWLTGMASQGWLLEGWNIKLRQFIFRQGKPGNITYQIGYAPSAQTSLSTYLAAEGWTRNMHQGKWTIYANERQPGQINAYPSRQEAIKRNRKISYFFMAIIVYLLLIALIPLITIGFSLSQDTPLRVVKSPMWLVTYTAAAFAIALLVLAFYSVNKIRAANKTLRGDNQDSHALDVQPNPAGPKIIRIKLAWMYAPDRLEQWLENKERLGYNLCKVGPGGTLFYFCKGSPRRMNYHADYQVISDEGYLELNREAGWKNVYSSLSSLQKWTIWSREYSEGAERPEIYSDQFHRLKHARKIAISYTSLFLPMLLLYSVNLGAFIDGMLNDGITAFRAWNTSLMFICMLLFGSFAGRTWLYYRRLKNSKP</sequence>
<organism evidence="2 3">
    <name type="scientific">Paenibacillus borealis</name>
    <dbReference type="NCBI Taxonomy" id="160799"/>
    <lineage>
        <taxon>Bacteria</taxon>
        <taxon>Bacillati</taxon>
        <taxon>Bacillota</taxon>
        <taxon>Bacilli</taxon>
        <taxon>Bacillales</taxon>
        <taxon>Paenibacillaceae</taxon>
        <taxon>Paenibacillus</taxon>
    </lineage>
</organism>
<keyword evidence="1" id="KW-1133">Transmembrane helix</keyword>
<accession>A0ABX3H533</accession>
<evidence type="ECO:0000313" key="3">
    <source>
        <dbReference type="Proteomes" id="UP000187412"/>
    </source>
</evidence>
<comment type="caution">
    <text evidence="2">The sequence shown here is derived from an EMBL/GenBank/DDBJ whole genome shotgun (WGS) entry which is preliminary data.</text>
</comment>
<evidence type="ECO:0000313" key="2">
    <source>
        <dbReference type="EMBL" id="OMD45535.1"/>
    </source>
</evidence>
<proteinExistence type="predicted"/>
<evidence type="ECO:0000256" key="1">
    <source>
        <dbReference type="SAM" id="Phobius"/>
    </source>
</evidence>